<dbReference type="InterPro" id="IPR010583">
    <property type="entry name" value="MipA"/>
</dbReference>
<comment type="similarity">
    <text evidence="2">Belongs to the MipA/OmpV family.</text>
</comment>
<organism evidence="6 7">
    <name type="scientific">Pectobacterium aroidearum</name>
    <dbReference type="NCBI Taxonomy" id="1201031"/>
    <lineage>
        <taxon>Bacteria</taxon>
        <taxon>Pseudomonadati</taxon>
        <taxon>Pseudomonadota</taxon>
        <taxon>Gammaproteobacteria</taxon>
        <taxon>Enterobacterales</taxon>
        <taxon>Pectobacteriaceae</taxon>
        <taxon>Pectobacterium</taxon>
    </lineage>
</organism>
<keyword evidence="7" id="KW-1185">Reference proteome</keyword>
<proteinExistence type="inferred from homology"/>
<dbReference type="EMBL" id="JACERK010000002">
    <property type="protein sequence ID" value="MBA5231486.1"/>
    <property type="molecule type" value="Genomic_DNA"/>
</dbReference>
<evidence type="ECO:0000256" key="4">
    <source>
        <dbReference type="ARBA" id="ARBA00023136"/>
    </source>
</evidence>
<comment type="subcellular location">
    <subcellularLocation>
        <location evidence="1">Cell outer membrane</location>
    </subcellularLocation>
</comment>
<dbReference type="PANTHER" id="PTHR38776">
    <property type="entry name" value="MLTA-INTERACTING PROTEIN-RELATED"/>
    <property type="match status" value="1"/>
</dbReference>
<dbReference type="PANTHER" id="PTHR38776:SF1">
    <property type="entry name" value="MLTA-INTERACTING PROTEIN-RELATED"/>
    <property type="match status" value="1"/>
</dbReference>
<evidence type="ECO:0000256" key="3">
    <source>
        <dbReference type="ARBA" id="ARBA00022729"/>
    </source>
</evidence>
<comment type="caution">
    <text evidence="6">The sequence shown here is derived from an EMBL/GenBank/DDBJ whole genome shotgun (WGS) entry which is preliminary data.</text>
</comment>
<dbReference type="Pfam" id="PF06629">
    <property type="entry name" value="MipA"/>
    <property type="match status" value="1"/>
</dbReference>
<evidence type="ECO:0000313" key="7">
    <source>
        <dbReference type="Proteomes" id="UP000530038"/>
    </source>
</evidence>
<accession>A0ABR5ZA78</accession>
<evidence type="ECO:0000256" key="5">
    <source>
        <dbReference type="ARBA" id="ARBA00023237"/>
    </source>
</evidence>
<dbReference type="Proteomes" id="UP000530038">
    <property type="component" value="Unassembled WGS sequence"/>
</dbReference>
<evidence type="ECO:0000256" key="1">
    <source>
        <dbReference type="ARBA" id="ARBA00004442"/>
    </source>
</evidence>
<gene>
    <name evidence="6" type="ORF">H2Y56_05055</name>
</gene>
<reference evidence="6 7" key="1">
    <citation type="submission" date="2020-07" db="EMBL/GenBank/DDBJ databases">
        <title>Characterization of Pectobacterium aroidearum strains causing soft rot on Amorphophallus konjac.</title>
        <authorList>
            <person name="Xie H."/>
        </authorList>
    </citation>
    <scope>NUCLEOTIDE SEQUENCE [LARGE SCALE GENOMIC DNA]</scope>
    <source>
        <strain evidence="6 7">MY10</strain>
    </source>
</reference>
<dbReference type="RefSeq" id="WP_181828817.1">
    <property type="nucleotide sequence ID" value="NZ_CP104757.1"/>
</dbReference>
<keyword evidence="5" id="KW-0998">Cell outer membrane</keyword>
<evidence type="ECO:0000313" key="6">
    <source>
        <dbReference type="EMBL" id="MBA5231486.1"/>
    </source>
</evidence>
<keyword evidence="4" id="KW-0472">Membrane</keyword>
<name>A0ABR5ZA78_9GAMM</name>
<protein>
    <submittedName>
        <fullName evidence="6">MipA/OmpV family protein</fullName>
    </submittedName>
</protein>
<sequence length="271" mass="30767">MHLTLSSLPTRNIPLRAIATTTLVGGLLTLSFAALADSSEEDKSKWGLGLGVTSSQEAYIDKDRDTNVLPLLHFENRYIRLFGTSLEGKLPSWHLSDTSRVNFRLLGRWDGSGYKPDDSWVFDGMDKRKSGLWAGAKIEWKNSLVNVSAEWTHDVSGNSKGQRFDAFLDRSWKLGERFTLTPRLGAIWHDSKYVDYYYGVQTHEARAWRPEYHGESGVSAEFGLQGVYRFNKRHSMMFDARVRSLPSSIKDSPLVDGSTDNRISIGYMYHF</sequence>
<evidence type="ECO:0000256" key="2">
    <source>
        <dbReference type="ARBA" id="ARBA00005722"/>
    </source>
</evidence>
<keyword evidence="3" id="KW-0732">Signal</keyword>